<dbReference type="SUPFAM" id="SSF82199">
    <property type="entry name" value="SET domain"/>
    <property type="match status" value="1"/>
</dbReference>
<evidence type="ECO:0000256" key="1">
    <source>
        <dbReference type="ARBA" id="ARBA00022723"/>
    </source>
</evidence>
<protein>
    <recommendedName>
        <fullName evidence="5">MYND-type domain-containing protein</fullName>
    </recommendedName>
</protein>
<keyword evidence="3" id="KW-0862">Zinc</keyword>
<proteinExistence type="predicted"/>
<dbReference type="PANTHER" id="PTHR12197">
    <property type="entry name" value="HISTONE-LYSINE N-METHYLTRANSFERASE SMYD"/>
    <property type="match status" value="1"/>
</dbReference>
<evidence type="ECO:0000259" key="5">
    <source>
        <dbReference type="PROSITE" id="PS50865"/>
    </source>
</evidence>
<gene>
    <name evidence="6" type="ORF">K7432_010055</name>
</gene>
<dbReference type="InterPro" id="IPR050869">
    <property type="entry name" value="H3K4_H4K5_MeTrfase"/>
</dbReference>
<evidence type="ECO:0000256" key="3">
    <source>
        <dbReference type="ARBA" id="ARBA00022833"/>
    </source>
</evidence>
<dbReference type="InterPro" id="IPR046341">
    <property type="entry name" value="SET_dom_sf"/>
</dbReference>
<comment type="caution">
    <text evidence="6">The sequence shown here is derived from an EMBL/GenBank/DDBJ whole genome shotgun (WGS) entry which is preliminary data.</text>
</comment>
<keyword evidence="1" id="KW-0479">Metal-binding</keyword>
<name>A0ABR2VW32_9FUNG</name>
<dbReference type="Gene3D" id="2.170.270.10">
    <property type="entry name" value="SET domain"/>
    <property type="match status" value="1"/>
</dbReference>
<evidence type="ECO:0000256" key="4">
    <source>
        <dbReference type="PROSITE-ProRule" id="PRU00134"/>
    </source>
</evidence>
<feature type="domain" description="MYND-type" evidence="5">
    <location>
        <begin position="221"/>
        <end position="262"/>
    </location>
</feature>
<keyword evidence="2 4" id="KW-0863">Zinc-finger</keyword>
<accession>A0ABR2VW32</accession>
<dbReference type="EMBL" id="JASJQH010007539">
    <property type="protein sequence ID" value="KAK9707678.1"/>
    <property type="molecule type" value="Genomic_DNA"/>
</dbReference>
<reference evidence="6 7" key="1">
    <citation type="submission" date="2023-04" db="EMBL/GenBank/DDBJ databases">
        <title>Genome of Basidiobolus ranarum AG-B5.</title>
        <authorList>
            <person name="Stajich J.E."/>
            <person name="Carter-House D."/>
            <person name="Gryganskyi A."/>
        </authorList>
    </citation>
    <scope>NUCLEOTIDE SEQUENCE [LARGE SCALE GENOMIC DNA]</scope>
    <source>
        <strain evidence="6 7">AG-B5</strain>
    </source>
</reference>
<evidence type="ECO:0000256" key="2">
    <source>
        <dbReference type="ARBA" id="ARBA00022771"/>
    </source>
</evidence>
<evidence type="ECO:0000313" key="6">
    <source>
        <dbReference type="EMBL" id="KAK9707678.1"/>
    </source>
</evidence>
<evidence type="ECO:0000313" key="7">
    <source>
        <dbReference type="Proteomes" id="UP001479436"/>
    </source>
</evidence>
<dbReference type="InterPro" id="IPR002893">
    <property type="entry name" value="Znf_MYND"/>
</dbReference>
<dbReference type="CDD" id="cd20071">
    <property type="entry name" value="SET_SMYD"/>
    <property type="match status" value="1"/>
</dbReference>
<dbReference type="Proteomes" id="UP001479436">
    <property type="component" value="Unassembled WGS sequence"/>
</dbReference>
<dbReference type="PROSITE" id="PS50865">
    <property type="entry name" value="ZF_MYND_2"/>
    <property type="match status" value="1"/>
</dbReference>
<dbReference type="Gene3D" id="1.10.220.160">
    <property type="match status" value="1"/>
</dbReference>
<dbReference type="SUPFAM" id="SSF144232">
    <property type="entry name" value="HIT/MYND zinc finger-like"/>
    <property type="match status" value="1"/>
</dbReference>
<dbReference type="Gene3D" id="6.10.140.2220">
    <property type="match status" value="1"/>
</dbReference>
<organism evidence="6 7">
    <name type="scientific">Basidiobolus ranarum</name>
    <dbReference type="NCBI Taxonomy" id="34480"/>
    <lineage>
        <taxon>Eukaryota</taxon>
        <taxon>Fungi</taxon>
        <taxon>Fungi incertae sedis</taxon>
        <taxon>Zoopagomycota</taxon>
        <taxon>Entomophthoromycotina</taxon>
        <taxon>Basidiobolomycetes</taxon>
        <taxon>Basidiobolales</taxon>
        <taxon>Basidiobolaceae</taxon>
        <taxon>Basidiobolus</taxon>
    </lineage>
</organism>
<dbReference type="PANTHER" id="PTHR12197:SF251">
    <property type="entry name" value="EG:BACR7C10.4 PROTEIN"/>
    <property type="match status" value="1"/>
</dbReference>
<keyword evidence="7" id="KW-1185">Reference proteome</keyword>
<sequence>MTQSAFNSAESFSDATISLHYQKARHLYLSSCPQIAVYDVLKCLELAPGDSYWSYRAFNLLNKICTATGWETSDIANAISCTAADKYLKYLVPDFIPNLTSAQASHPELNDEELEAFHESSIKDLVTGEPRLPTTNFKAPNFQFQLTDRPTSRNDIEHYEKVISENCKARGEPQKMKIHYEDDGCGNRVIATKTMLPGEIVYVDQDPLVWILEDNYKRKYCSNCISTLGRERVTCASGCTGVFYCGPTCRDEAWKNHHNIVCTSNFSRKGYVHYELSLNAQLSGELAAKCLASPNSEYHQTPLSYSGLPYLFSLGDVATSTNSFIDKIHRSVSGTSGKGCILHYLREYIGLVECLELDRFHASDTLHSFDFPWFVHLQLIIDPNAFTLSTKKIVEAGIGLYTLAAMVNHSCESNSKFETHGLTVQILLRDNPGGIVKSGDEINIFYYPVANMDLRSRREHLGPIYGFVCQCNRCLQEEKLVSQPI</sequence>